<protein>
    <recommendedName>
        <fullName evidence="2">1-phosphatidylinositol 4-kinase</fullName>
        <ecNumber evidence="2">2.7.1.67</ecNumber>
    </recommendedName>
</protein>
<dbReference type="FunFam" id="1.10.1070.11:FF:000016">
    <property type="entry name" value="PIK1p Phosphatidylinositol 4-kinase"/>
    <property type="match status" value="1"/>
</dbReference>
<gene>
    <name evidence="7" type="ORF">ACHHYP_10052</name>
</gene>
<dbReference type="PROSITE" id="PS00915">
    <property type="entry name" value="PI3_4_KINASE_1"/>
    <property type="match status" value="1"/>
</dbReference>
<dbReference type="SUPFAM" id="SSF50729">
    <property type="entry name" value="PH domain-like"/>
    <property type="match status" value="1"/>
</dbReference>
<dbReference type="InterPro" id="IPR015433">
    <property type="entry name" value="PI3/4_kinase"/>
</dbReference>
<dbReference type="OrthoDB" id="10264149at2759"/>
<evidence type="ECO:0000259" key="6">
    <source>
        <dbReference type="PROSITE" id="PS50290"/>
    </source>
</evidence>
<dbReference type="InterPro" id="IPR011009">
    <property type="entry name" value="Kinase-like_dom_sf"/>
</dbReference>
<dbReference type="GO" id="GO:0046854">
    <property type="term" value="P:phosphatidylinositol phosphate biosynthetic process"/>
    <property type="evidence" value="ECO:0007669"/>
    <property type="project" value="InterPro"/>
</dbReference>
<dbReference type="Gene3D" id="1.10.1070.11">
    <property type="entry name" value="Phosphatidylinositol 3-/4-kinase, catalytic domain"/>
    <property type="match status" value="1"/>
</dbReference>
<dbReference type="Gene3D" id="3.30.1010.10">
    <property type="entry name" value="Phosphatidylinositol 3-kinase Catalytic Subunit, Chain A, domain 4"/>
    <property type="match status" value="1"/>
</dbReference>
<feature type="domain" description="PH" evidence="5">
    <location>
        <begin position="194"/>
        <end position="295"/>
    </location>
</feature>
<keyword evidence="8" id="KW-1185">Reference proteome</keyword>
<dbReference type="InterPro" id="IPR011993">
    <property type="entry name" value="PH-like_dom_sf"/>
</dbReference>
<dbReference type="PROSITE" id="PS50003">
    <property type="entry name" value="PH_DOMAIN"/>
    <property type="match status" value="1"/>
</dbReference>
<dbReference type="PROSITE" id="PS50290">
    <property type="entry name" value="PI3_4_KINASE_3"/>
    <property type="match status" value="1"/>
</dbReference>
<evidence type="ECO:0000313" key="7">
    <source>
        <dbReference type="EMBL" id="OQR97803.1"/>
    </source>
</evidence>
<evidence type="ECO:0000313" key="8">
    <source>
        <dbReference type="Proteomes" id="UP000243579"/>
    </source>
</evidence>
<dbReference type="Pfam" id="PF00454">
    <property type="entry name" value="PI3_PI4_kinase"/>
    <property type="match status" value="1"/>
</dbReference>
<dbReference type="InterPro" id="IPR018936">
    <property type="entry name" value="PI3/4_kinase_CS"/>
</dbReference>
<comment type="caution">
    <text evidence="7">The sequence shown here is derived from an EMBL/GenBank/DDBJ whole genome shotgun (WGS) entry which is preliminary data.</text>
</comment>
<dbReference type="Proteomes" id="UP000243579">
    <property type="component" value="Unassembled WGS sequence"/>
</dbReference>
<dbReference type="CDD" id="cd00821">
    <property type="entry name" value="PH"/>
    <property type="match status" value="1"/>
</dbReference>
<feature type="domain" description="PI3K/PI4K catalytic" evidence="6">
    <location>
        <begin position="513"/>
        <end position="787"/>
    </location>
</feature>
<name>A0A1V9ZIH7_ACHHY</name>
<dbReference type="InterPro" id="IPR049160">
    <property type="entry name" value="PI4KB-PIK1_PIK"/>
</dbReference>
<comment type="catalytic activity">
    <reaction evidence="1">
        <text>a 1,2-diacyl-sn-glycero-3-phospho-(1D-myo-inositol) + ATP = a 1,2-diacyl-sn-glycero-3-phospho-(1D-myo-inositol 4-phosphate) + ADP + H(+)</text>
        <dbReference type="Rhea" id="RHEA:19877"/>
        <dbReference type="ChEBI" id="CHEBI:15378"/>
        <dbReference type="ChEBI" id="CHEBI:30616"/>
        <dbReference type="ChEBI" id="CHEBI:57880"/>
        <dbReference type="ChEBI" id="CHEBI:58178"/>
        <dbReference type="ChEBI" id="CHEBI:456216"/>
        <dbReference type="EC" id="2.7.1.67"/>
    </reaction>
</comment>
<dbReference type="GO" id="GO:0005737">
    <property type="term" value="C:cytoplasm"/>
    <property type="evidence" value="ECO:0007669"/>
    <property type="project" value="TreeGrafter"/>
</dbReference>
<evidence type="ECO:0000259" key="5">
    <source>
        <dbReference type="PROSITE" id="PS50003"/>
    </source>
</evidence>
<keyword evidence="4 7" id="KW-0418">Kinase</keyword>
<organism evidence="7 8">
    <name type="scientific">Achlya hypogyna</name>
    <name type="common">Oomycete</name>
    <name type="synonym">Protoachlya hypogyna</name>
    <dbReference type="NCBI Taxonomy" id="1202772"/>
    <lineage>
        <taxon>Eukaryota</taxon>
        <taxon>Sar</taxon>
        <taxon>Stramenopiles</taxon>
        <taxon>Oomycota</taxon>
        <taxon>Saprolegniomycetes</taxon>
        <taxon>Saprolegniales</taxon>
        <taxon>Achlyaceae</taxon>
        <taxon>Achlya</taxon>
    </lineage>
</organism>
<evidence type="ECO:0000256" key="2">
    <source>
        <dbReference type="ARBA" id="ARBA00012169"/>
    </source>
</evidence>
<proteinExistence type="predicted"/>
<sequence>MEATAVALPPAPAATPPNARVYGSIVANGVIDMQSLMQSLWKHRKDAAYTQAVCEELRSIMHTRPMLDQVDFYLPQLAHMVLHLEKELPMDAMEQFVMLLCLSSTHFALQFFWIVYATLDEHRPKRNGNPRTFTRCAQLLVILEQCLVYGSPVSKQAQELLAQKHISRMEMDVILKADRRFFAAQSSAAISTNEETAEGWLFKKGGGTTKLGRRSWHRRWCRIERKILFVYNHRMDMHARNAIPLERASIRILENAKHPHYFEIHHGYSDTTFKFAASSDENLASWVESLTAAAAPPLPPASSPTKAGPARAITRMSEAMRQFILHDEASDKSNEVLSAAPVDDEKLHVRSTSVSSQSSLGVPVLTDEQQARYDFFTDQIQFVKAITDVCEELRLVEVTQRKGLLSQKLAHLQSTIPAFAYLPLCSSTELFSRVTSVCVDDGYVFKTHERAPVLMHFLSMPSDERHDVSSALFAHLHTESSDQGLDMISLEANTQLCGQTEFMKQLLEDETRREKLVSIFGELKEIKAARLTEANPGCLVQSLIAKSYDDLRQEVLVMQLIAYMDDIFTKARLPLRLHPYRILSTGASTGLIEVVSNATSLDGLKKSDGFQSLRQYFEAVYGDPSGALFQQAIANYIESLAAYSIVSYVLCIKDRHNGNILLDIEGHIVHIDFGFFLGRAPGGTFSLETAPFKLTAEMVDCFGGKDGTNYQRFVELCSQAAVAIRQHGDVMYTMVEVMSFNSKLPCFQGNVPHILQAFKERLFLTTPEDKVGAFVKGLVDKAYDHFGTTKYDQFQEYSNGIHK</sequence>
<dbReference type="EMBL" id="JNBR01000096">
    <property type="protein sequence ID" value="OQR97803.1"/>
    <property type="molecule type" value="Genomic_DNA"/>
</dbReference>
<dbReference type="SMART" id="SM00146">
    <property type="entry name" value="PI3Kc"/>
    <property type="match status" value="1"/>
</dbReference>
<dbReference type="STRING" id="1202772.A0A1V9ZIH7"/>
<dbReference type="GO" id="GO:0048015">
    <property type="term" value="P:phosphatidylinositol-mediated signaling"/>
    <property type="evidence" value="ECO:0007669"/>
    <property type="project" value="TreeGrafter"/>
</dbReference>
<dbReference type="Gene3D" id="2.30.29.30">
    <property type="entry name" value="Pleckstrin-homology domain (PH domain)/Phosphotyrosine-binding domain (PTB)"/>
    <property type="match status" value="1"/>
</dbReference>
<dbReference type="GO" id="GO:0004430">
    <property type="term" value="F:1-phosphatidylinositol 4-kinase activity"/>
    <property type="evidence" value="ECO:0007669"/>
    <property type="project" value="UniProtKB-EC"/>
</dbReference>
<dbReference type="Pfam" id="PF21245">
    <property type="entry name" value="PI4KB-PIK1_PIK"/>
    <property type="match status" value="1"/>
</dbReference>
<dbReference type="EC" id="2.7.1.67" evidence="2"/>
<dbReference type="InterPro" id="IPR036940">
    <property type="entry name" value="PI3/4_kinase_cat_sf"/>
</dbReference>
<accession>A0A1V9ZIH7</accession>
<dbReference type="PANTHER" id="PTHR10048:SF22">
    <property type="entry name" value="PHOSPHATIDYLINOSITOL 4-KINASE BETA"/>
    <property type="match status" value="1"/>
</dbReference>
<evidence type="ECO:0000256" key="3">
    <source>
        <dbReference type="ARBA" id="ARBA00022679"/>
    </source>
</evidence>
<dbReference type="PROSITE" id="PS00916">
    <property type="entry name" value="PI3_4_KINASE_2"/>
    <property type="match status" value="1"/>
</dbReference>
<dbReference type="SMART" id="SM00233">
    <property type="entry name" value="PH"/>
    <property type="match status" value="1"/>
</dbReference>
<dbReference type="AlphaFoldDB" id="A0A1V9ZIH7"/>
<dbReference type="PANTHER" id="PTHR10048">
    <property type="entry name" value="PHOSPHATIDYLINOSITOL KINASE"/>
    <property type="match status" value="1"/>
</dbReference>
<evidence type="ECO:0000256" key="1">
    <source>
        <dbReference type="ARBA" id="ARBA00001686"/>
    </source>
</evidence>
<reference evidence="7 8" key="1">
    <citation type="journal article" date="2014" name="Genome Biol. Evol.">
        <title>The secreted proteins of Achlya hypogyna and Thraustotheca clavata identify the ancestral oomycete secretome and reveal gene acquisitions by horizontal gene transfer.</title>
        <authorList>
            <person name="Misner I."/>
            <person name="Blouin N."/>
            <person name="Leonard G."/>
            <person name="Richards T.A."/>
            <person name="Lane C.E."/>
        </authorList>
    </citation>
    <scope>NUCLEOTIDE SEQUENCE [LARGE SCALE GENOMIC DNA]</scope>
    <source>
        <strain evidence="7 8">ATCC 48635</strain>
    </source>
</reference>
<keyword evidence="3" id="KW-0808">Transferase</keyword>
<dbReference type="InterPro" id="IPR000403">
    <property type="entry name" value="PI3/4_kinase_cat_dom"/>
</dbReference>
<dbReference type="Pfam" id="PF00169">
    <property type="entry name" value="PH"/>
    <property type="match status" value="1"/>
</dbReference>
<dbReference type="GO" id="GO:0016020">
    <property type="term" value="C:membrane"/>
    <property type="evidence" value="ECO:0007669"/>
    <property type="project" value="TreeGrafter"/>
</dbReference>
<evidence type="ECO:0000256" key="4">
    <source>
        <dbReference type="ARBA" id="ARBA00022777"/>
    </source>
</evidence>
<dbReference type="InterPro" id="IPR001849">
    <property type="entry name" value="PH_domain"/>
</dbReference>
<dbReference type="SUPFAM" id="SSF56112">
    <property type="entry name" value="Protein kinase-like (PK-like)"/>
    <property type="match status" value="1"/>
</dbReference>